<organism evidence="7 8">
    <name type="scientific">Mycolicibacterium canariasense</name>
    <name type="common">Mycobacterium canariasense</name>
    <dbReference type="NCBI Taxonomy" id="228230"/>
    <lineage>
        <taxon>Bacteria</taxon>
        <taxon>Bacillati</taxon>
        <taxon>Actinomycetota</taxon>
        <taxon>Actinomycetes</taxon>
        <taxon>Mycobacteriales</taxon>
        <taxon>Mycobacteriaceae</taxon>
        <taxon>Mycolicibacterium</taxon>
    </lineage>
</organism>
<comment type="caution">
    <text evidence="7">The sequence shown here is derived from an EMBL/GenBank/DDBJ whole genome shotgun (WGS) entry which is preliminary data.</text>
</comment>
<dbReference type="GO" id="GO:0016987">
    <property type="term" value="F:sigma factor activity"/>
    <property type="evidence" value="ECO:0007669"/>
    <property type="project" value="UniProtKB-KW"/>
</dbReference>
<dbReference type="InterPro" id="IPR013249">
    <property type="entry name" value="RNA_pol_sigma70_r4_t2"/>
</dbReference>
<evidence type="ECO:0000256" key="5">
    <source>
        <dbReference type="ARBA" id="ARBA00023163"/>
    </source>
</evidence>
<keyword evidence="8" id="KW-1185">Reference proteome</keyword>
<gene>
    <name evidence="7" type="ORF">RMCC_0931</name>
</gene>
<keyword evidence="3" id="KW-0731">Sigma factor</keyword>
<accession>A0A117I8Z8</accession>
<proteinExistence type="inferred from homology"/>
<feature type="domain" description="RNA polymerase sigma factor 70 region 4 type 2" evidence="6">
    <location>
        <begin position="23"/>
        <end position="70"/>
    </location>
</feature>
<reference evidence="8" key="2">
    <citation type="submission" date="2016-02" db="EMBL/GenBank/DDBJ databases">
        <title>Draft genome sequence of five rapidly growing Mycobacterium species.</title>
        <authorList>
            <person name="Katahira K."/>
            <person name="Gotou Y."/>
            <person name="Iida K."/>
            <person name="Ogura Y."/>
            <person name="Hayashi T."/>
        </authorList>
    </citation>
    <scope>NUCLEOTIDE SEQUENCE [LARGE SCALE GENOMIC DNA]</scope>
    <source>
        <strain evidence="8">JCM15298</strain>
    </source>
</reference>
<keyword evidence="4" id="KW-0238">DNA-binding</keyword>
<evidence type="ECO:0000313" key="8">
    <source>
        <dbReference type="Proteomes" id="UP000069443"/>
    </source>
</evidence>
<dbReference type="Gene3D" id="1.10.10.10">
    <property type="entry name" value="Winged helix-like DNA-binding domain superfamily/Winged helix DNA-binding domain"/>
    <property type="match status" value="1"/>
</dbReference>
<evidence type="ECO:0000256" key="3">
    <source>
        <dbReference type="ARBA" id="ARBA00023082"/>
    </source>
</evidence>
<evidence type="ECO:0000259" key="6">
    <source>
        <dbReference type="Pfam" id="PF08281"/>
    </source>
</evidence>
<evidence type="ECO:0000313" key="7">
    <source>
        <dbReference type="EMBL" id="GAS93965.1"/>
    </source>
</evidence>
<dbReference type="AlphaFoldDB" id="A0A117I8Z8"/>
<keyword evidence="5" id="KW-0804">Transcription</keyword>
<dbReference type="Proteomes" id="UP000069443">
    <property type="component" value="Unassembled WGS sequence"/>
</dbReference>
<protein>
    <submittedName>
        <fullName evidence="7">RNA polymerase sigma factor</fullName>
    </submittedName>
</protein>
<dbReference type="GO" id="GO:0006352">
    <property type="term" value="P:DNA-templated transcription initiation"/>
    <property type="evidence" value="ECO:0007669"/>
    <property type="project" value="InterPro"/>
</dbReference>
<dbReference type="InterPro" id="IPR036388">
    <property type="entry name" value="WH-like_DNA-bd_sf"/>
</dbReference>
<comment type="similarity">
    <text evidence="1">Belongs to the sigma-70 factor family. ECF subfamily.</text>
</comment>
<dbReference type="GO" id="GO:0003677">
    <property type="term" value="F:DNA binding"/>
    <property type="evidence" value="ECO:0007669"/>
    <property type="project" value="UniProtKB-KW"/>
</dbReference>
<evidence type="ECO:0000256" key="4">
    <source>
        <dbReference type="ARBA" id="ARBA00023125"/>
    </source>
</evidence>
<keyword evidence="2" id="KW-0805">Transcription regulation</keyword>
<name>A0A117I8Z8_MYCCR</name>
<reference evidence="8" key="1">
    <citation type="journal article" date="2016" name="Genome Announc.">
        <title>Draft Genome Sequences of Five Rapidly Growing Mycobacterium Species, M. thermoresistibile, M. fortuitum subsp. acetamidolyticum, M. canariasense, M. brisbanense, and M. novocastrense.</title>
        <authorList>
            <person name="Katahira K."/>
            <person name="Ogura Y."/>
            <person name="Gotoh Y."/>
            <person name="Hayashi T."/>
        </authorList>
    </citation>
    <scope>NUCLEOTIDE SEQUENCE [LARGE SCALE GENOMIC DNA]</scope>
    <source>
        <strain evidence="8">JCM15298</strain>
    </source>
</reference>
<dbReference type="EMBL" id="BCSY01000029">
    <property type="protein sequence ID" value="GAS93965.1"/>
    <property type="molecule type" value="Genomic_DNA"/>
</dbReference>
<evidence type="ECO:0000256" key="1">
    <source>
        <dbReference type="ARBA" id="ARBA00010641"/>
    </source>
</evidence>
<dbReference type="STRING" id="228230.RMCC_0931"/>
<dbReference type="SUPFAM" id="SSF88659">
    <property type="entry name" value="Sigma3 and sigma4 domains of RNA polymerase sigma factors"/>
    <property type="match status" value="1"/>
</dbReference>
<dbReference type="InterPro" id="IPR013324">
    <property type="entry name" value="RNA_pol_sigma_r3/r4-like"/>
</dbReference>
<sequence length="82" mass="8979">MITIHVVGVPTDNAASQPDRATIVAALRSLPPLHRDLIRRAHFGGYTTHDIAADLGLPEPVVKCELQCALRIMNRFVRSASH</sequence>
<evidence type="ECO:0000256" key="2">
    <source>
        <dbReference type="ARBA" id="ARBA00023015"/>
    </source>
</evidence>
<dbReference type="Pfam" id="PF08281">
    <property type="entry name" value="Sigma70_r4_2"/>
    <property type="match status" value="1"/>
</dbReference>